<keyword evidence="4" id="KW-0813">Transport</keyword>
<comment type="similarity">
    <text evidence="3">Belongs to the HRG family.</text>
</comment>
<evidence type="ECO:0000256" key="6">
    <source>
        <dbReference type="ARBA" id="ARBA00022753"/>
    </source>
</evidence>
<dbReference type="OrthoDB" id="5954402at2759"/>
<protein>
    <recommendedName>
        <fullName evidence="13">Transmembrane protein</fullName>
    </recommendedName>
</protein>
<dbReference type="GO" id="GO:0015232">
    <property type="term" value="F:heme transmembrane transporter activity"/>
    <property type="evidence" value="ECO:0007669"/>
    <property type="project" value="InterPro"/>
</dbReference>
<accession>A0A9P1N8S4</accession>
<gene>
    <name evidence="11" type="ORF">CAMP_LOCUS18001</name>
</gene>
<dbReference type="GO" id="GO:0020037">
    <property type="term" value="F:heme binding"/>
    <property type="evidence" value="ECO:0007669"/>
    <property type="project" value="TreeGrafter"/>
</dbReference>
<keyword evidence="8 10" id="KW-0472">Membrane</keyword>
<comment type="subcellular location">
    <subcellularLocation>
        <location evidence="2">Endosome membrane</location>
        <topology evidence="2">Multi-pass membrane protein</topology>
    </subcellularLocation>
    <subcellularLocation>
        <location evidence="1">Lysosome membrane</location>
        <topology evidence="1">Multi-pass membrane protein</topology>
    </subcellularLocation>
</comment>
<dbReference type="GO" id="GO:0005765">
    <property type="term" value="C:lysosomal membrane"/>
    <property type="evidence" value="ECO:0007669"/>
    <property type="project" value="UniProtKB-SubCell"/>
</dbReference>
<organism evidence="11 12">
    <name type="scientific">Caenorhabditis angaria</name>
    <dbReference type="NCBI Taxonomy" id="860376"/>
    <lineage>
        <taxon>Eukaryota</taxon>
        <taxon>Metazoa</taxon>
        <taxon>Ecdysozoa</taxon>
        <taxon>Nematoda</taxon>
        <taxon>Chromadorea</taxon>
        <taxon>Rhabditida</taxon>
        <taxon>Rhabditina</taxon>
        <taxon>Rhabditomorpha</taxon>
        <taxon>Rhabditoidea</taxon>
        <taxon>Rhabditidae</taxon>
        <taxon>Peloderinae</taxon>
        <taxon>Caenorhabditis</taxon>
    </lineage>
</organism>
<dbReference type="Proteomes" id="UP001152747">
    <property type="component" value="Unassembled WGS sequence"/>
</dbReference>
<dbReference type="PANTHER" id="PTHR31525">
    <property type="entry name" value="HEME TRANSPORTER HRG1"/>
    <property type="match status" value="1"/>
</dbReference>
<proteinExistence type="inferred from homology"/>
<evidence type="ECO:0008006" key="13">
    <source>
        <dbReference type="Google" id="ProtNLM"/>
    </source>
</evidence>
<keyword evidence="6" id="KW-0967">Endosome</keyword>
<evidence type="ECO:0000313" key="11">
    <source>
        <dbReference type="EMBL" id="CAI5455364.1"/>
    </source>
</evidence>
<name>A0A9P1N8S4_9PELO</name>
<keyword evidence="9" id="KW-0458">Lysosome</keyword>
<evidence type="ECO:0000256" key="9">
    <source>
        <dbReference type="ARBA" id="ARBA00023228"/>
    </source>
</evidence>
<evidence type="ECO:0000256" key="8">
    <source>
        <dbReference type="ARBA" id="ARBA00023136"/>
    </source>
</evidence>
<keyword evidence="5 10" id="KW-0812">Transmembrane</keyword>
<dbReference type="Pfam" id="PF16954">
    <property type="entry name" value="HRG"/>
    <property type="match status" value="1"/>
</dbReference>
<dbReference type="EMBL" id="CANHGI010000006">
    <property type="protein sequence ID" value="CAI5455364.1"/>
    <property type="molecule type" value="Genomic_DNA"/>
</dbReference>
<dbReference type="AlphaFoldDB" id="A0A9P1N8S4"/>
<evidence type="ECO:0000256" key="10">
    <source>
        <dbReference type="SAM" id="Phobius"/>
    </source>
</evidence>
<evidence type="ECO:0000313" key="12">
    <source>
        <dbReference type="Proteomes" id="UP001152747"/>
    </source>
</evidence>
<evidence type="ECO:0000256" key="7">
    <source>
        <dbReference type="ARBA" id="ARBA00022989"/>
    </source>
</evidence>
<dbReference type="InterPro" id="IPR026218">
    <property type="entry name" value="HRG"/>
</dbReference>
<dbReference type="GO" id="GO:0010008">
    <property type="term" value="C:endosome membrane"/>
    <property type="evidence" value="ECO:0007669"/>
    <property type="project" value="UniProtKB-SubCell"/>
</dbReference>
<evidence type="ECO:0000256" key="3">
    <source>
        <dbReference type="ARBA" id="ARBA00006203"/>
    </source>
</evidence>
<keyword evidence="7 10" id="KW-1133">Transmembrane helix</keyword>
<evidence type="ECO:0000256" key="2">
    <source>
        <dbReference type="ARBA" id="ARBA00004337"/>
    </source>
</evidence>
<dbReference type="PANTHER" id="PTHR31525:SF1">
    <property type="entry name" value="HEME TRANSPORTER HRG1"/>
    <property type="match status" value="1"/>
</dbReference>
<evidence type="ECO:0000256" key="4">
    <source>
        <dbReference type="ARBA" id="ARBA00022448"/>
    </source>
</evidence>
<comment type="caution">
    <text evidence="11">The sequence shown here is derived from an EMBL/GenBank/DDBJ whole genome shotgun (WGS) entry which is preliminary data.</text>
</comment>
<evidence type="ECO:0000256" key="5">
    <source>
        <dbReference type="ARBA" id="ARBA00022692"/>
    </source>
</evidence>
<feature type="transmembrane region" description="Helical" evidence="10">
    <location>
        <begin position="66"/>
        <end position="84"/>
    </location>
</feature>
<sequence length="113" mass="13534">MRVCQINYKNLKNKRKQLVLIQFMHSIYSNEHPPVLSVVNKKKPDLKPRIIMEADNNDQPRRLKGANLWIAAVWFFMTFKWSLLTWRFGRKYRQFCDETQPLLAPPPEYSVIV</sequence>
<evidence type="ECO:0000256" key="1">
    <source>
        <dbReference type="ARBA" id="ARBA00004155"/>
    </source>
</evidence>
<dbReference type="GO" id="GO:0005886">
    <property type="term" value="C:plasma membrane"/>
    <property type="evidence" value="ECO:0007669"/>
    <property type="project" value="TreeGrafter"/>
</dbReference>
<keyword evidence="12" id="KW-1185">Reference proteome</keyword>
<reference evidence="11" key="1">
    <citation type="submission" date="2022-11" db="EMBL/GenBank/DDBJ databases">
        <authorList>
            <person name="Kikuchi T."/>
        </authorList>
    </citation>
    <scope>NUCLEOTIDE SEQUENCE</scope>
    <source>
        <strain evidence="11">PS1010</strain>
    </source>
</reference>